<evidence type="ECO:0000259" key="2">
    <source>
        <dbReference type="Pfam" id="PF23678"/>
    </source>
</evidence>
<dbReference type="Proteomes" id="UP000635316">
    <property type="component" value="Unassembled WGS sequence"/>
</dbReference>
<dbReference type="InterPro" id="IPR006311">
    <property type="entry name" value="TAT_signal"/>
</dbReference>
<dbReference type="PANTHER" id="PTHR46623:SF6">
    <property type="entry name" value="ALPHA_BETA-HYDROLASES SUPERFAMILY PROTEIN"/>
    <property type="match status" value="1"/>
</dbReference>
<dbReference type="Gene3D" id="3.40.50.1820">
    <property type="entry name" value="alpha/beta hydrolase"/>
    <property type="match status" value="1"/>
</dbReference>
<evidence type="ECO:0000313" key="4">
    <source>
        <dbReference type="Proteomes" id="UP000635316"/>
    </source>
</evidence>
<accession>A0ABS1ECG2</accession>
<keyword evidence="3" id="KW-0378">Hydrolase</keyword>
<proteinExistence type="predicted"/>
<dbReference type="Pfam" id="PF23678">
    <property type="entry name" value="YqhI"/>
    <property type="match status" value="1"/>
</dbReference>
<reference evidence="3 4" key="1">
    <citation type="submission" date="2020-12" db="EMBL/GenBank/DDBJ databases">
        <authorList>
            <person name="Lu T."/>
            <person name="Wang Q."/>
            <person name="Han X."/>
        </authorList>
    </citation>
    <scope>NUCLEOTIDE SEQUENCE [LARGE SCALE GENOMIC DNA]</scope>
    <source>
        <strain evidence="3 4">WQ 585</strain>
    </source>
</reference>
<dbReference type="GO" id="GO:0016787">
    <property type="term" value="F:hydrolase activity"/>
    <property type="evidence" value="ECO:0007669"/>
    <property type="project" value="UniProtKB-KW"/>
</dbReference>
<dbReference type="InterPro" id="IPR029058">
    <property type="entry name" value="AB_hydrolase_fold"/>
</dbReference>
<dbReference type="PROSITE" id="PS51318">
    <property type="entry name" value="TAT"/>
    <property type="match status" value="1"/>
</dbReference>
<protein>
    <submittedName>
        <fullName evidence="3">Dienelactone hydrolase family protein</fullName>
    </submittedName>
</protein>
<organism evidence="3 4">
    <name type="scientific">Advenella mandrilli</name>
    <dbReference type="NCBI Taxonomy" id="2800330"/>
    <lineage>
        <taxon>Bacteria</taxon>
        <taxon>Pseudomonadati</taxon>
        <taxon>Pseudomonadota</taxon>
        <taxon>Betaproteobacteria</taxon>
        <taxon>Burkholderiales</taxon>
        <taxon>Alcaligenaceae</taxon>
    </lineage>
</organism>
<dbReference type="Pfam" id="PF01738">
    <property type="entry name" value="DLH"/>
    <property type="match status" value="1"/>
</dbReference>
<dbReference type="EMBL" id="JAENGP010000005">
    <property type="protein sequence ID" value="MBK1780710.1"/>
    <property type="molecule type" value="Genomic_DNA"/>
</dbReference>
<evidence type="ECO:0000313" key="3">
    <source>
        <dbReference type="EMBL" id="MBK1780710.1"/>
    </source>
</evidence>
<dbReference type="PANTHER" id="PTHR46623">
    <property type="entry name" value="CARBOXYMETHYLENEBUTENOLIDASE-RELATED"/>
    <property type="match status" value="1"/>
</dbReference>
<feature type="domain" description="YqhI" evidence="2">
    <location>
        <begin position="1"/>
        <end position="35"/>
    </location>
</feature>
<dbReference type="SUPFAM" id="SSF53474">
    <property type="entry name" value="alpha/beta-Hydrolases"/>
    <property type="match status" value="1"/>
</dbReference>
<gene>
    <name evidence="3" type="ORF">JHL22_05710</name>
</gene>
<dbReference type="InterPro" id="IPR057802">
    <property type="entry name" value="YqhI_dom"/>
</dbReference>
<sequence length="296" mass="32438">MKRKKASDFSPAVLKDFDLYVHGIISRREFLNRSARFAVGGVTAGAILDSLQPNFAWAQQVPKDDSRIKAEYVEYPSPKGNGTMKGYLARPANASGSLPAVVVIHENRGLNPYIEDVARRLALEGYLAFAPDALAAVGGYPGDEDKAREMFAKLDPGKRTEDMVAAAEFLKTHPESSGKLGVIGFCYGGGVAGIMAVRMPDLAAAVPFYGAQPPASEVAVIKAPLQIHYAGNDDRINAGWPDFEQALKEHGKDYEMHRYADTHHGFHNDTTPRYDEDAAKLAWQRSLAFFDRHLKS</sequence>
<comment type="caution">
    <text evidence="3">The sequence shown here is derived from an EMBL/GenBank/DDBJ whole genome shotgun (WGS) entry which is preliminary data.</text>
</comment>
<dbReference type="InterPro" id="IPR002925">
    <property type="entry name" value="Dienelactn_hydro"/>
</dbReference>
<dbReference type="InterPro" id="IPR051049">
    <property type="entry name" value="Dienelactone_hydrolase-like"/>
</dbReference>
<dbReference type="RefSeq" id="WP_200234887.1">
    <property type="nucleotide sequence ID" value="NZ_JAENGP010000005.1"/>
</dbReference>
<keyword evidence="4" id="KW-1185">Reference proteome</keyword>
<feature type="domain" description="Dienelactone hydrolase" evidence="1">
    <location>
        <begin position="84"/>
        <end position="293"/>
    </location>
</feature>
<name>A0ABS1ECG2_9BURK</name>
<evidence type="ECO:0000259" key="1">
    <source>
        <dbReference type="Pfam" id="PF01738"/>
    </source>
</evidence>